<dbReference type="Gene3D" id="1.10.8.80">
    <property type="entry name" value="Magnesium chelatase subunit I, C-Terminal domain"/>
    <property type="match status" value="1"/>
</dbReference>
<dbReference type="SUPFAM" id="SSF52540">
    <property type="entry name" value="P-loop containing nucleoside triphosphate hydrolases"/>
    <property type="match status" value="1"/>
</dbReference>
<feature type="domain" description="AAA+ ATPase" evidence="1">
    <location>
        <begin position="76"/>
        <end position="217"/>
    </location>
</feature>
<name>A0A7U7JCR8_RALSL</name>
<reference evidence="2" key="2">
    <citation type="submission" date="2022-04" db="EMBL/GenBank/DDBJ databases">
        <title>Genomic draft of R. solanacearum strain IPO1609, a phylotype IIB1/biovar 2/race 3 strain isolated from potato in Europe.</title>
        <authorList>
            <person name="Boucher C."/>
            <person name="Carrere S."/>
            <person name="Dossat C."/>
            <person name="Elbaz M."/>
            <person name="Genin S."/>
            <person name="Gouzy J."/>
            <person name="Prior P."/>
            <person name="Segurens B."/>
            <person name="Wincker P."/>
        </authorList>
    </citation>
    <scope>NUCLEOTIDE SEQUENCE</scope>
    <source>
        <strain evidence="2">IPO1609</strain>
    </source>
</reference>
<accession>A0A7U7JCR8</accession>
<dbReference type="GO" id="GO:0005524">
    <property type="term" value="F:ATP binding"/>
    <property type="evidence" value="ECO:0007669"/>
    <property type="project" value="InterPro"/>
</dbReference>
<dbReference type="AlphaFoldDB" id="A0A7U7JCR8"/>
<dbReference type="GO" id="GO:0016887">
    <property type="term" value="F:ATP hydrolysis activity"/>
    <property type="evidence" value="ECO:0007669"/>
    <property type="project" value="InterPro"/>
</dbReference>
<dbReference type="InterPro" id="IPR011703">
    <property type="entry name" value="ATPase_AAA-3"/>
</dbReference>
<reference evidence="2" key="1">
    <citation type="submission" date="2014-11" db="EMBL/GenBank/DDBJ databases">
        <authorList>
            <person name="Genoscope - CEA"/>
        </authorList>
    </citation>
    <scope>NUCLEOTIDE SEQUENCE</scope>
    <source>
        <strain evidence="2">IPO1609</strain>
    </source>
</reference>
<dbReference type="PIRSF" id="PIRSF002849">
    <property type="entry name" value="AAA_ATPase_chaperone_MoxR_prd"/>
    <property type="match status" value="1"/>
</dbReference>
<dbReference type="Pfam" id="PF07726">
    <property type="entry name" value="AAA_3"/>
    <property type="match status" value="1"/>
</dbReference>
<dbReference type="InterPro" id="IPR003593">
    <property type="entry name" value="AAA+_ATPase"/>
</dbReference>
<evidence type="ECO:0000259" key="1">
    <source>
        <dbReference type="SMART" id="SM00382"/>
    </source>
</evidence>
<dbReference type="InterPro" id="IPR027417">
    <property type="entry name" value="P-loop_NTPase"/>
</dbReference>
<dbReference type="SMART" id="SM00382">
    <property type="entry name" value="AAA"/>
    <property type="match status" value="1"/>
</dbReference>
<dbReference type="Pfam" id="PF17863">
    <property type="entry name" value="AAA_lid_2"/>
    <property type="match status" value="1"/>
</dbReference>
<dbReference type="InterPro" id="IPR041628">
    <property type="entry name" value="ChlI/MoxR_AAA_lid"/>
</dbReference>
<keyword evidence="3" id="KW-1185">Reference proteome</keyword>
<protein>
    <submittedName>
        <fullName evidence="2">Atpase protein</fullName>
    </submittedName>
</protein>
<evidence type="ECO:0000313" key="2">
    <source>
        <dbReference type="EMBL" id="CEJ16462.1"/>
    </source>
</evidence>
<evidence type="ECO:0000313" key="3">
    <source>
        <dbReference type="Proteomes" id="UP000053470"/>
    </source>
</evidence>
<sequence>MPLHSRHCCLGCSCSCFCSASMTSPHSSLSSLRPTPAAPAQPLSLPAALSQAQRALDRIVLGKPLQIRLALACLLARGHLLLEDLPGVGKTTLAHALARTLGLQYQRVQFTSDLLPADLIGVSIYLKEKGAFEFHPDPLFAQVVLADEINRATPKAQSALLEAMAEGQVTHDGATYPLPEPFFVIATQNPLNQIGTHPLPESQLDRFTMRLSLGYPDQRSERALYLGGGAAQDIEPALTAAQVVALQAATDAVHVAPALVDYVLALVNATRTDAQVQMGLSPRAGLALLAAARAWALIDGRDAVLPEDVQAVFNAVAAHRLLPTGGTLSATALAQRLLDTVAIP</sequence>
<dbReference type="Proteomes" id="UP000053470">
    <property type="component" value="Unassembled WGS sequence"/>
</dbReference>
<dbReference type="PANTHER" id="PTHR42759:SF5">
    <property type="entry name" value="METHANOL DEHYDROGENASE REGULATOR"/>
    <property type="match status" value="1"/>
</dbReference>
<dbReference type="Gene3D" id="3.40.50.300">
    <property type="entry name" value="P-loop containing nucleotide triphosphate hydrolases"/>
    <property type="match status" value="1"/>
</dbReference>
<proteinExistence type="predicted"/>
<dbReference type="InterPro" id="IPR050764">
    <property type="entry name" value="CbbQ/NirQ/NorQ/GpvN"/>
</dbReference>
<dbReference type="EMBL" id="LN651281">
    <property type="protein sequence ID" value="CEJ16462.1"/>
    <property type="molecule type" value="Genomic_DNA"/>
</dbReference>
<gene>
    <name evidence="2" type="ORF">RSIPO_03159</name>
</gene>
<dbReference type="CDD" id="cd00009">
    <property type="entry name" value="AAA"/>
    <property type="match status" value="1"/>
</dbReference>
<organism evidence="2 3">
    <name type="scientific">Ralstonia solanacearum IPO1609</name>
    <dbReference type="NCBI Taxonomy" id="564066"/>
    <lineage>
        <taxon>Bacteria</taxon>
        <taxon>Pseudomonadati</taxon>
        <taxon>Pseudomonadota</taxon>
        <taxon>Betaproteobacteria</taxon>
        <taxon>Burkholderiales</taxon>
        <taxon>Burkholderiaceae</taxon>
        <taxon>Ralstonia</taxon>
        <taxon>Ralstonia solanacearum species complex</taxon>
    </lineage>
</organism>
<dbReference type="PANTHER" id="PTHR42759">
    <property type="entry name" value="MOXR FAMILY PROTEIN"/>
    <property type="match status" value="1"/>
</dbReference>